<evidence type="ECO:0000313" key="1">
    <source>
        <dbReference type="EMBL" id="CAG8628230.1"/>
    </source>
</evidence>
<keyword evidence="2" id="KW-1185">Reference proteome</keyword>
<proteinExistence type="predicted"/>
<gene>
    <name evidence="1" type="ORF">RPERSI_LOCUS6995</name>
</gene>
<feature type="non-terminal residue" evidence="1">
    <location>
        <position position="1"/>
    </location>
</feature>
<accession>A0ACA9N3U3</accession>
<dbReference type="EMBL" id="CAJVQC010011521">
    <property type="protein sequence ID" value="CAG8628230.1"/>
    <property type="molecule type" value="Genomic_DNA"/>
</dbReference>
<comment type="caution">
    <text evidence="1">The sequence shown here is derived from an EMBL/GenBank/DDBJ whole genome shotgun (WGS) entry which is preliminary data.</text>
</comment>
<name>A0ACA9N3U3_9GLOM</name>
<evidence type="ECO:0000313" key="2">
    <source>
        <dbReference type="Proteomes" id="UP000789920"/>
    </source>
</evidence>
<organism evidence="1 2">
    <name type="scientific">Racocetra persica</name>
    <dbReference type="NCBI Taxonomy" id="160502"/>
    <lineage>
        <taxon>Eukaryota</taxon>
        <taxon>Fungi</taxon>
        <taxon>Fungi incertae sedis</taxon>
        <taxon>Mucoromycota</taxon>
        <taxon>Glomeromycotina</taxon>
        <taxon>Glomeromycetes</taxon>
        <taxon>Diversisporales</taxon>
        <taxon>Gigasporaceae</taxon>
        <taxon>Racocetra</taxon>
    </lineage>
</organism>
<reference evidence="1" key="1">
    <citation type="submission" date="2021-06" db="EMBL/GenBank/DDBJ databases">
        <authorList>
            <person name="Kallberg Y."/>
            <person name="Tangrot J."/>
            <person name="Rosling A."/>
        </authorList>
    </citation>
    <scope>NUCLEOTIDE SEQUENCE</scope>
    <source>
        <strain evidence="1">MA461A</strain>
    </source>
</reference>
<dbReference type="Proteomes" id="UP000789920">
    <property type="component" value="Unassembled WGS sequence"/>
</dbReference>
<sequence length="41" mass="4562">GVRVPTINVNVGLSLLALSYLENFIVDPNLIVTLVVQPERW</sequence>
<protein>
    <submittedName>
        <fullName evidence="1">4705_t:CDS:1</fullName>
    </submittedName>
</protein>